<protein>
    <submittedName>
        <fullName evidence="4">FMN reductase</fullName>
        <ecNumber evidence="4">1.5.1.39</ecNumber>
    </submittedName>
</protein>
<name>A0A1S8NB82_CLOSA</name>
<dbReference type="Gene3D" id="3.40.109.10">
    <property type="entry name" value="NADH Oxidase"/>
    <property type="match status" value="1"/>
</dbReference>
<proteinExistence type="inferred from homology"/>
<reference evidence="4 5" key="1">
    <citation type="submission" date="2016-05" db="EMBL/GenBank/DDBJ databases">
        <title>Microbial solvent formation.</title>
        <authorList>
            <person name="Poehlein A."/>
            <person name="Montoya Solano J.D."/>
            <person name="Flitsch S."/>
            <person name="Krabben P."/>
            <person name="Duerre P."/>
            <person name="Daniel R."/>
        </authorList>
    </citation>
    <scope>NUCLEOTIDE SEQUENCE [LARGE SCALE GENOMIC DNA]</scope>
    <source>
        <strain evidence="4 5">L1-8</strain>
    </source>
</reference>
<dbReference type="RefSeq" id="WP_077865138.1">
    <property type="nucleotide sequence ID" value="NZ_LZYZ01000003.1"/>
</dbReference>
<dbReference type="PANTHER" id="PTHR43673">
    <property type="entry name" value="NAD(P)H NITROREDUCTASE YDGI-RELATED"/>
    <property type="match status" value="1"/>
</dbReference>
<dbReference type="Proteomes" id="UP000191154">
    <property type="component" value="Unassembled WGS sequence"/>
</dbReference>
<keyword evidence="2 4" id="KW-0560">Oxidoreductase</keyword>
<dbReference type="STRING" id="169679.CSACC_14680"/>
<dbReference type="SUPFAM" id="SSF55469">
    <property type="entry name" value="FMN-dependent nitroreductase-like"/>
    <property type="match status" value="1"/>
</dbReference>
<dbReference type="AlphaFoldDB" id="A0A1S8NB82"/>
<evidence type="ECO:0000313" key="4">
    <source>
        <dbReference type="EMBL" id="OOM13744.1"/>
    </source>
</evidence>
<feature type="domain" description="Nitroreductase" evidence="3">
    <location>
        <begin position="5"/>
        <end position="157"/>
    </location>
</feature>
<dbReference type="InterPro" id="IPR029479">
    <property type="entry name" value="Nitroreductase"/>
</dbReference>
<evidence type="ECO:0000256" key="2">
    <source>
        <dbReference type="ARBA" id="ARBA00023002"/>
    </source>
</evidence>
<dbReference type="PANTHER" id="PTHR43673:SF10">
    <property type="entry name" value="NADH DEHYDROGENASE_NAD(P)H NITROREDUCTASE XCC3605-RELATED"/>
    <property type="match status" value="1"/>
</dbReference>
<organism evidence="4 5">
    <name type="scientific">Clostridium saccharobutylicum</name>
    <dbReference type="NCBI Taxonomy" id="169679"/>
    <lineage>
        <taxon>Bacteria</taxon>
        <taxon>Bacillati</taxon>
        <taxon>Bacillota</taxon>
        <taxon>Clostridia</taxon>
        <taxon>Eubacteriales</taxon>
        <taxon>Clostridiaceae</taxon>
        <taxon>Clostridium</taxon>
    </lineage>
</organism>
<sequence length="179" mass="20713">MIEVIKNRRSIRKYMNKEVEEDKLLEILESGRLAPSGSNTQPWQFIVIKSEQNKEKVAKVSHNQKWMATAPIQIVCVADIRCRIDENIDISLDENSKEEEVKQIIRDTSIAVEHMSLTATELGLGSCWVAWFTQAEFRSVLNIPDDKYVLCVLTIGYPDEAPNPRPRKKLEDIVHYEKW</sequence>
<dbReference type="GO" id="GO:0008752">
    <property type="term" value="F:FMN reductase [NAD(P)H] activity"/>
    <property type="evidence" value="ECO:0007669"/>
    <property type="project" value="UniProtKB-EC"/>
</dbReference>
<gene>
    <name evidence="4" type="primary">nfrA2_2</name>
    <name evidence="4" type="ORF">CLOSAC_18300</name>
</gene>
<dbReference type="EC" id="1.5.1.39" evidence="4"/>
<comment type="similarity">
    <text evidence="1">Belongs to the nitroreductase family.</text>
</comment>
<dbReference type="EMBL" id="LZYZ01000003">
    <property type="protein sequence ID" value="OOM13744.1"/>
    <property type="molecule type" value="Genomic_DNA"/>
</dbReference>
<dbReference type="Pfam" id="PF00881">
    <property type="entry name" value="Nitroreductase"/>
    <property type="match status" value="1"/>
</dbReference>
<evidence type="ECO:0000313" key="5">
    <source>
        <dbReference type="Proteomes" id="UP000191154"/>
    </source>
</evidence>
<evidence type="ECO:0000259" key="3">
    <source>
        <dbReference type="Pfam" id="PF00881"/>
    </source>
</evidence>
<accession>A0A1S8NB82</accession>
<evidence type="ECO:0000256" key="1">
    <source>
        <dbReference type="ARBA" id="ARBA00007118"/>
    </source>
</evidence>
<dbReference type="InterPro" id="IPR000415">
    <property type="entry name" value="Nitroreductase-like"/>
</dbReference>
<comment type="caution">
    <text evidence="4">The sequence shown here is derived from an EMBL/GenBank/DDBJ whole genome shotgun (WGS) entry which is preliminary data.</text>
</comment>